<dbReference type="EC" id="1.1.1.-" evidence="6"/>
<evidence type="ECO:0000259" key="5">
    <source>
        <dbReference type="Pfam" id="PF08240"/>
    </source>
</evidence>
<comment type="caution">
    <text evidence="6">The sequence shown here is derived from an EMBL/GenBank/DDBJ whole genome shotgun (WGS) entry which is preliminary data.</text>
</comment>
<dbReference type="PANTHER" id="PTHR42813">
    <property type="entry name" value="ZINC-TYPE ALCOHOL DEHYDROGENASE-LIKE"/>
    <property type="match status" value="1"/>
</dbReference>
<dbReference type="Pfam" id="PF08240">
    <property type="entry name" value="ADH_N"/>
    <property type="match status" value="1"/>
</dbReference>
<dbReference type="SUPFAM" id="SSF51735">
    <property type="entry name" value="NAD(P)-binding Rossmann-fold domains"/>
    <property type="match status" value="1"/>
</dbReference>
<dbReference type="RefSeq" id="WP_370441000.1">
    <property type="nucleotide sequence ID" value="NZ_JBGFTU010000008.1"/>
</dbReference>
<keyword evidence="7" id="KW-1185">Reference proteome</keyword>
<dbReference type="InterPro" id="IPR011032">
    <property type="entry name" value="GroES-like_sf"/>
</dbReference>
<name>A0ABV4H2W0_9ACTN</name>
<dbReference type="InterPro" id="IPR013149">
    <property type="entry name" value="ADH-like_C"/>
</dbReference>
<dbReference type="Gene3D" id="3.40.50.720">
    <property type="entry name" value="NAD(P)-binding Rossmann-like Domain"/>
    <property type="match status" value="1"/>
</dbReference>
<dbReference type="GO" id="GO:0016491">
    <property type="term" value="F:oxidoreductase activity"/>
    <property type="evidence" value="ECO:0007669"/>
    <property type="project" value="UniProtKB-KW"/>
</dbReference>
<sequence length="390" mass="41588">MRALVWNGVNDLAVETVPDPHVLNPRDVVLEVSLTTTCGSDLHFIDGYLPGMREGDVFGHEFLGTIVEAGPEVHERKVGDRVVVPSFIACGNCWYCDRQMYSLCDTTNPNAAAQQPLLGYPSAGIYGYTHPFGGYAGSHAQFVRVPFADVNCFPVPDGVDDLSALFVSDAVPTGFMGADFCDVSPGDTVAVFGAGAVGLMAAAGAKILGAERVIVVDRLPERLAAARDHVGAETIDYSDTDSVQEALRETTGGRGPDAVVEAVGMEGHGTGLQSVVDRAKQAVRAETDRATPLREAVLACRKGGVVAVLGVYGLTDSFPTGVVLNKGLTIRAAQQHGQRYVPRLLRHLADGELRTSFLATHRMPLEDAVEGYRIFKEKEDGCLRAVFSPS</sequence>
<keyword evidence="3" id="KW-0862">Zinc</keyword>
<gene>
    <name evidence="6" type="ORF">AB2L27_08235</name>
</gene>
<dbReference type="InterPro" id="IPR036291">
    <property type="entry name" value="NAD(P)-bd_dom_sf"/>
</dbReference>
<dbReference type="Pfam" id="PF00107">
    <property type="entry name" value="ADH_zinc_N"/>
    <property type="match status" value="1"/>
</dbReference>
<reference evidence="6 7" key="1">
    <citation type="submission" date="2024-07" db="EMBL/GenBank/DDBJ databases">
        <authorList>
            <person name="Thanompreechachai J."/>
            <person name="Duangmal K."/>
        </authorList>
    </citation>
    <scope>NUCLEOTIDE SEQUENCE [LARGE SCALE GENOMIC DNA]</scope>
    <source>
        <strain evidence="6 7">LSe6-4</strain>
    </source>
</reference>
<evidence type="ECO:0000313" key="7">
    <source>
        <dbReference type="Proteomes" id="UP001565927"/>
    </source>
</evidence>
<accession>A0ABV4H2W0</accession>
<evidence type="ECO:0000256" key="1">
    <source>
        <dbReference type="ARBA" id="ARBA00001947"/>
    </source>
</evidence>
<evidence type="ECO:0000256" key="3">
    <source>
        <dbReference type="ARBA" id="ARBA00022833"/>
    </source>
</evidence>
<keyword evidence="2" id="KW-0479">Metal-binding</keyword>
<keyword evidence="6" id="KW-0560">Oxidoreductase</keyword>
<dbReference type="Proteomes" id="UP001565927">
    <property type="component" value="Unassembled WGS sequence"/>
</dbReference>
<dbReference type="InterPro" id="IPR013154">
    <property type="entry name" value="ADH-like_N"/>
</dbReference>
<feature type="domain" description="Alcohol dehydrogenase-like N-terminal" evidence="5">
    <location>
        <begin position="25"/>
        <end position="157"/>
    </location>
</feature>
<evidence type="ECO:0000313" key="6">
    <source>
        <dbReference type="EMBL" id="MEZ0164751.1"/>
    </source>
</evidence>
<evidence type="ECO:0000259" key="4">
    <source>
        <dbReference type="Pfam" id="PF00107"/>
    </source>
</evidence>
<comment type="cofactor">
    <cofactor evidence="1">
        <name>Zn(2+)</name>
        <dbReference type="ChEBI" id="CHEBI:29105"/>
    </cofactor>
</comment>
<organism evidence="6 7">
    <name type="scientific">Kineococcus halophytocola</name>
    <dbReference type="NCBI Taxonomy" id="3234027"/>
    <lineage>
        <taxon>Bacteria</taxon>
        <taxon>Bacillati</taxon>
        <taxon>Actinomycetota</taxon>
        <taxon>Actinomycetes</taxon>
        <taxon>Kineosporiales</taxon>
        <taxon>Kineosporiaceae</taxon>
        <taxon>Kineococcus</taxon>
    </lineage>
</organism>
<proteinExistence type="predicted"/>
<dbReference type="EMBL" id="JBGFTU010000008">
    <property type="protein sequence ID" value="MEZ0164751.1"/>
    <property type="molecule type" value="Genomic_DNA"/>
</dbReference>
<feature type="domain" description="Alcohol dehydrogenase-like C-terminal" evidence="4">
    <location>
        <begin position="196"/>
        <end position="264"/>
    </location>
</feature>
<dbReference type="PANTHER" id="PTHR42813:SF2">
    <property type="entry name" value="DEHYDROGENASE, ZINC-CONTAINING, PUTATIVE (AFU_ORTHOLOGUE AFUA_2G02810)-RELATED"/>
    <property type="match status" value="1"/>
</dbReference>
<protein>
    <submittedName>
        <fullName evidence="6">Zinc-dependent alcohol dehydrogenase</fullName>
        <ecNumber evidence="6">1.1.1.-</ecNumber>
    </submittedName>
</protein>
<dbReference type="SUPFAM" id="SSF50129">
    <property type="entry name" value="GroES-like"/>
    <property type="match status" value="1"/>
</dbReference>
<dbReference type="CDD" id="cd08283">
    <property type="entry name" value="FDH_like_1"/>
    <property type="match status" value="1"/>
</dbReference>
<evidence type="ECO:0000256" key="2">
    <source>
        <dbReference type="ARBA" id="ARBA00022723"/>
    </source>
</evidence>
<dbReference type="Gene3D" id="3.90.180.10">
    <property type="entry name" value="Medium-chain alcohol dehydrogenases, catalytic domain"/>
    <property type="match status" value="1"/>
</dbReference>